<organism evidence="2 3">
    <name type="scientific">Pseudomonas fildesensis</name>
    <dbReference type="NCBI Taxonomy" id="1674920"/>
    <lineage>
        <taxon>Bacteria</taxon>
        <taxon>Pseudomonadati</taxon>
        <taxon>Pseudomonadota</taxon>
        <taxon>Gammaproteobacteria</taxon>
        <taxon>Pseudomonadales</taxon>
        <taxon>Pseudomonadaceae</taxon>
        <taxon>Pseudomonas</taxon>
    </lineage>
</organism>
<protein>
    <recommendedName>
        <fullName evidence="1">Stress-response A/B barrel domain-containing protein</fullName>
    </recommendedName>
</protein>
<dbReference type="PATRIC" id="fig|1674920.3.peg.4981"/>
<dbReference type="SUPFAM" id="SSF54909">
    <property type="entry name" value="Dimeric alpha+beta barrel"/>
    <property type="match status" value="1"/>
</dbReference>
<proteinExistence type="predicted"/>
<dbReference type="SMART" id="SM00886">
    <property type="entry name" value="Dabb"/>
    <property type="match status" value="1"/>
</dbReference>
<dbReference type="AlphaFoldDB" id="A0A0J8G223"/>
<dbReference type="STRING" id="1674920.ACR52_10720"/>
<dbReference type="Pfam" id="PF07876">
    <property type="entry name" value="Dabb"/>
    <property type="match status" value="1"/>
</dbReference>
<evidence type="ECO:0000313" key="3">
    <source>
        <dbReference type="Proteomes" id="UP000037551"/>
    </source>
</evidence>
<dbReference type="InterPro" id="IPR011008">
    <property type="entry name" value="Dimeric_a/b-barrel"/>
</dbReference>
<accession>A0A0J8G223</accession>
<feature type="domain" description="Stress-response A/B barrel" evidence="1">
    <location>
        <begin position="22"/>
        <end position="131"/>
    </location>
</feature>
<dbReference type="OrthoDB" id="7282220at2"/>
<dbReference type="PROSITE" id="PS51502">
    <property type="entry name" value="S_R_A_B_BARREL"/>
    <property type="match status" value="1"/>
</dbReference>
<dbReference type="Gene3D" id="3.30.70.100">
    <property type="match status" value="1"/>
</dbReference>
<dbReference type="InterPro" id="IPR013097">
    <property type="entry name" value="Dabb"/>
</dbReference>
<name>A0A0J8G223_9PSED</name>
<dbReference type="EMBL" id="LFMW01000007">
    <property type="protein sequence ID" value="KMT55039.1"/>
    <property type="molecule type" value="Genomic_DNA"/>
</dbReference>
<dbReference type="Proteomes" id="UP000037551">
    <property type="component" value="Unassembled WGS sequence"/>
</dbReference>
<keyword evidence="3" id="KW-1185">Reference proteome</keyword>
<reference evidence="2 3" key="1">
    <citation type="submission" date="2015-06" db="EMBL/GenBank/DDBJ databases">
        <title>Draft genome sequence of an Antarctic Pseudomonas sp. strain KG01 with full potential for biotechnological applications.</title>
        <authorList>
            <person name="Pavlov M.S."/>
            <person name="Lira F."/>
            <person name="Martinez J.L."/>
            <person name="Marshall S.H."/>
        </authorList>
    </citation>
    <scope>NUCLEOTIDE SEQUENCE [LARGE SCALE GENOMIC DNA]</scope>
    <source>
        <strain evidence="2 3">KG01</strain>
    </source>
</reference>
<sequence>MPARRTVPDKEFTAPGYLPGDIYHLVLFAYKPSVTPAQRQAIITRFLTMIDRCVRDKKPYIVSIDSGLPNGFEGQEKGFEQAFVVRFRSEGDRNFYVGTPKVTHPDYYDPVHHQFKDFVGPLLGNVLVYDFRAGSQEPIVPIPEPIPRSR</sequence>
<gene>
    <name evidence="2" type="ORF">ACR52_10720</name>
</gene>
<evidence type="ECO:0000259" key="1">
    <source>
        <dbReference type="PROSITE" id="PS51502"/>
    </source>
</evidence>
<evidence type="ECO:0000313" key="2">
    <source>
        <dbReference type="EMBL" id="KMT55039.1"/>
    </source>
</evidence>
<dbReference type="RefSeq" id="WP_053221238.1">
    <property type="nucleotide sequence ID" value="NZ_JBJGXJ010000001.1"/>
</dbReference>
<comment type="caution">
    <text evidence="2">The sequence shown here is derived from an EMBL/GenBank/DDBJ whole genome shotgun (WGS) entry which is preliminary data.</text>
</comment>